<dbReference type="AlphaFoldDB" id="A0A497XDN7"/>
<feature type="transmembrane region" description="Helical" evidence="6">
    <location>
        <begin position="248"/>
        <end position="267"/>
    </location>
</feature>
<keyword evidence="5 6" id="KW-0472">Membrane</keyword>
<dbReference type="RefSeq" id="WP_121241631.1">
    <property type="nucleotide sequence ID" value="NZ_BHVV01000007.1"/>
</dbReference>
<sequence>MHLRVSPYLLLTLANLFWAGNWIVGRGMREAVPPIALSFWRWVIALACLLPLAWPYLKRDRAVLTAGWRWLALLGILGTCLYNALTYLGLQQTEAINGLLLNSFIPIVIVALAWAFHGKRLRPIEALGIAASFLGVLNIIARGDPHNLLRLTLNIGDIWILLSVVAWAAYTLLLPHRPKAHPLAFLFAIALIGIVATLPFYLMEVAAGRHIQSSFAAWSAIAYAGIFPAFLGFIFWNKGVEQVGASRAGLFIHLMPAFGILLAAIFLGEAMTWFHVVGIALIFGGIVLTTRK</sequence>
<proteinExistence type="predicted"/>
<keyword evidence="9" id="KW-1185">Reference proteome</keyword>
<keyword evidence="2" id="KW-1003">Cell membrane</keyword>
<feature type="domain" description="EamA" evidence="7">
    <location>
        <begin position="155"/>
        <end position="290"/>
    </location>
</feature>
<keyword evidence="3 6" id="KW-0812">Transmembrane</keyword>
<dbReference type="PANTHER" id="PTHR42920">
    <property type="entry name" value="OS03G0707200 PROTEIN-RELATED"/>
    <property type="match status" value="1"/>
</dbReference>
<dbReference type="InterPro" id="IPR051258">
    <property type="entry name" value="Diverse_Substrate_Transporter"/>
</dbReference>
<feature type="transmembrane region" description="Helical" evidence="6">
    <location>
        <begin position="123"/>
        <end position="141"/>
    </location>
</feature>
<reference evidence="8 9" key="1">
    <citation type="submission" date="2018-10" db="EMBL/GenBank/DDBJ databases">
        <title>Genomic Encyclopedia of Type Strains, Phase IV (KMG-IV): sequencing the most valuable type-strain genomes for metagenomic binning, comparative biology and taxonomic classification.</title>
        <authorList>
            <person name="Goeker M."/>
        </authorList>
    </citation>
    <scope>NUCLEOTIDE SEQUENCE [LARGE SCALE GENOMIC DNA]</scope>
    <source>
        <strain evidence="8 9">DSM 26916</strain>
    </source>
</reference>
<keyword evidence="4 6" id="KW-1133">Transmembrane helix</keyword>
<feature type="transmembrane region" description="Helical" evidence="6">
    <location>
        <begin position="273"/>
        <end position="290"/>
    </location>
</feature>
<dbReference type="OrthoDB" id="4167046at2"/>
<evidence type="ECO:0000313" key="8">
    <source>
        <dbReference type="EMBL" id="RLJ65081.1"/>
    </source>
</evidence>
<evidence type="ECO:0000256" key="6">
    <source>
        <dbReference type="SAM" id="Phobius"/>
    </source>
</evidence>
<evidence type="ECO:0000256" key="1">
    <source>
        <dbReference type="ARBA" id="ARBA00004651"/>
    </source>
</evidence>
<protein>
    <submittedName>
        <fullName evidence="8">Drug/metabolite transporter (DMT)-like permease</fullName>
    </submittedName>
</protein>
<accession>A0A497XDN7</accession>
<dbReference type="GO" id="GO:0005886">
    <property type="term" value="C:plasma membrane"/>
    <property type="evidence" value="ECO:0007669"/>
    <property type="project" value="UniProtKB-SubCell"/>
</dbReference>
<dbReference type="InterPro" id="IPR000620">
    <property type="entry name" value="EamA_dom"/>
</dbReference>
<comment type="subcellular location">
    <subcellularLocation>
        <location evidence="1">Cell membrane</location>
        <topology evidence="1">Multi-pass membrane protein</topology>
    </subcellularLocation>
</comment>
<dbReference type="Pfam" id="PF00892">
    <property type="entry name" value="EamA"/>
    <property type="match status" value="2"/>
</dbReference>
<feature type="transmembrane region" description="Helical" evidence="6">
    <location>
        <begin position="39"/>
        <end position="57"/>
    </location>
</feature>
<dbReference type="PANTHER" id="PTHR42920:SF11">
    <property type="entry name" value="INNER MEMBRANE PROTEIN YTFF"/>
    <property type="match status" value="1"/>
</dbReference>
<feature type="domain" description="EamA" evidence="7">
    <location>
        <begin position="8"/>
        <end position="139"/>
    </location>
</feature>
<evidence type="ECO:0000259" key="7">
    <source>
        <dbReference type="Pfam" id="PF00892"/>
    </source>
</evidence>
<feature type="transmembrane region" description="Helical" evidence="6">
    <location>
        <begin position="215"/>
        <end position="236"/>
    </location>
</feature>
<comment type="caution">
    <text evidence="8">The sequence shown here is derived from an EMBL/GenBank/DDBJ whole genome shotgun (WGS) entry which is preliminary data.</text>
</comment>
<feature type="transmembrane region" description="Helical" evidence="6">
    <location>
        <begin position="69"/>
        <end position="90"/>
    </location>
</feature>
<evidence type="ECO:0000256" key="4">
    <source>
        <dbReference type="ARBA" id="ARBA00022989"/>
    </source>
</evidence>
<name>A0A497XDN7_9PROT</name>
<dbReference type="Proteomes" id="UP000268908">
    <property type="component" value="Unassembled WGS sequence"/>
</dbReference>
<evidence type="ECO:0000256" key="3">
    <source>
        <dbReference type="ARBA" id="ARBA00022692"/>
    </source>
</evidence>
<evidence type="ECO:0000256" key="5">
    <source>
        <dbReference type="ARBA" id="ARBA00023136"/>
    </source>
</evidence>
<organism evidence="8 9">
    <name type="scientific">Sulfurisoma sediminicola</name>
    <dbReference type="NCBI Taxonomy" id="1381557"/>
    <lineage>
        <taxon>Bacteria</taxon>
        <taxon>Pseudomonadati</taxon>
        <taxon>Pseudomonadota</taxon>
        <taxon>Betaproteobacteria</taxon>
        <taxon>Nitrosomonadales</taxon>
        <taxon>Sterolibacteriaceae</taxon>
        <taxon>Sulfurisoma</taxon>
    </lineage>
</organism>
<dbReference type="EMBL" id="RCCI01000005">
    <property type="protein sequence ID" value="RLJ65081.1"/>
    <property type="molecule type" value="Genomic_DNA"/>
</dbReference>
<gene>
    <name evidence="8" type="ORF">DFR35_1737</name>
</gene>
<feature type="transmembrane region" description="Helical" evidence="6">
    <location>
        <begin position="185"/>
        <end position="203"/>
    </location>
</feature>
<dbReference type="InterPro" id="IPR037185">
    <property type="entry name" value="EmrE-like"/>
</dbReference>
<evidence type="ECO:0000256" key="2">
    <source>
        <dbReference type="ARBA" id="ARBA00022475"/>
    </source>
</evidence>
<feature type="transmembrane region" description="Helical" evidence="6">
    <location>
        <begin position="153"/>
        <end position="173"/>
    </location>
</feature>
<dbReference type="SUPFAM" id="SSF103481">
    <property type="entry name" value="Multidrug resistance efflux transporter EmrE"/>
    <property type="match status" value="2"/>
</dbReference>
<feature type="transmembrane region" description="Helical" evidence="6">
    <location>
        <begin position="7"/>
        <end position="24"/>
    </location>
</feature>
<evidence type="ECO:0000313" key="9">
    <source>
        <dbReference type="Proteomes" id="UP000268908"/>
    </source>
</evidence>
<feature type="transmembrane region" description="Helical" evidence="6">
    <location>
        <begin position="96"/>
        <end position="116"/>
    </location>
</feature>